<organism evidence="1">
    <name type="scientific">Siphoviridae sp. ctmIh35</name>
    <dbReference type="NCBI Taxonomy" id="2827932"/>
    <lineage>
        <taxon>Viruses</taxon>
        <taxon>Duplodnaviria</taxon>
        <taxon>Heunggongvirae</taxon>
        <taxon>Uroviricota</taxon>
        <taxon>Caudoviricetes</taxon>
    </lineage>
</organism>
<protein>
    <submittedName>
        <fullName evidence="1">Uncharacterized protein</fullName>
    </submittedName>
</protein>
<reference evidence="1" key="1">
    <citation type="journal article" date="2021" name="Proc. Natl. Acad. Sci. U.S.A.">
        <title>A Catalog of Tens of Thousands of Viruses from Human Metagenomes Reveals Hidden Associations with Chronic Diseases.</title>
        <authorList>
            <person name="Tisza M.J."/>
            <person name="Buck C.B."/>
        </authorList>
    </citation>
    <scope>NUCLEOTIDE SEQUENCE</scope>
    <source>
        <strain evidence="1">CtmIh35</strain>
    </source>
</reference>
<dbReference type="EMBL" id="BK032772">
    <property type="protein sequence ID" value="DAF59620.1"/>
    <property type="molecule type" value="Genomic_DNA"/>
</dbReference>
<name>A0A8S5T8F4_9CAUD</name>
<accession>A0A8S5T8F4</accession>
<sequence length="64" mass="7254">MKKLTSFTHHVTAEGDRISYTYSEIDSTGKLVNQNVRENFIVVDPALQAHVDAIRAYIESRMEG</sequence>
<evidence type="ECO:0000313" key="1">
    <source>
        <dbReference type="EMBL" id="DAF59620.1"/>
    </source>
</evidence>
<proteinExistence type="predicted"/>